<dbReference type="PROSITE" id="PS50893">
    <property type="entry name" value="ABC_TRANSPORTER_2"/>
    <property type="match status" value="2"/>
</dbReference>
<dbReference type="PANTHER" id="PTHR43790:SF4">
    <property type="entry name" value="GUANOSINE IMPORT ATP-BINDING PROTEIN NUPO"/>
    <property type="match status" value="1"/>
</dbReference>
<dbReference type="PANTHER" id="PTHR43790">
    <property type="entry name" value="CARBOHYDRATE TRANSPORT ATP-BINDING PROTEIN MG119-RELATED"/>
    <property type="match status" value="1"/>
</dbReference>
<dbReference type="EMBL" id="JAMPLM010000005">
    <property type="protein sequence ID" value="MEP1058392.1"/>
    <property type="molecule type" value="Genomic_DNA"/>
</dbReference>
<dbReference type="SMART" id="SM00382">
    <property type="entry name" value="AAA"/>
    <property type="match status" value="1"/>
</dbReference>
<evidence type="ECO:0000259" key="3">
    <source>
        <dbReference type="PROSITE" id="PS50893"/>
    </source>
</evidence>
<dbReference type="SUPFAM" id="SSF52540">
    <property type="entry name" value="P-loop containing nucleoside triphosphate hydrolases"/>
    <property type="match status" value="2"/>
</dbReference>
<dbReference type="Gene3D" id="3.40.50.300">
    <property type="entry name" value="P-loop containing nucleotide triphosphate hydrolases"/>
    <property type="match status" value="2"/>
</dbReference>
<dbReference type="InterPro" id="IPR017871">
    <property type="entry name" value="ABC_transporter-like_CS"/>
</dbReference>
<dbReference type="InterPro" id="IPR050107">
    <property type="entry name" value="ABC_carbohydrate_import_ATPase"/>
</dbReference>
<name>A0ABV0KGM6_9CYAN</name>
<dbReference type="GO" id="GO:0005524">
    <property type="term" value="F:ATP binding"/>
    <property type="evidence" value="ECO:0007669"/>
    <property type="project" value="UniProtKB-KW"/>
</dbReference>
<comment type="caution">
    <text evidence="4">The sequence shown here is derived from an EMBL/GenBank/DDBJ whole genome shotgun (WGS) entry which is preliminary data.</text>
</comment>
<dbReference type="InterPro" id="IPR003439">
    <property type="entry name" value="ABC_transporter-like_ATP-bd"/>
</dbReference>
<dbReference type="CDD" id="cd03216">
    <property type="entry name" value="ABC_Carb_Monos_I"/>
    <property type="match status" value="1"/>
</dbReference>
<dbReference type="CDD" id="cd03215">
    <property type="entry name" value="ABC_Carb_Monos_II"/>
    <property type="match status" value="1"/>
</dbReference>
<proteinExistence type="predicted"/>
<accession>A0ABV0KGM6</accession>
<keyword evidence="2 4" id="KW-0067">ATP-binding</keyword>
<protein>
    <submittedName>
        <fullName evidence="4">ABC transporter ATP-binding protein</fullName>
    </submittedName>
</protein>
<evidence type="ECO:0000256" key="1">
    <source>
        <dbReference type="ARBA" id="ARBA00022741"/>
    </source>
</evidence>
<evidence type="ECO:0000256" key="2">
    <source>
        <dbReference type="ARBA" id="ARBA00022840"/>
    </source>
</evidence>
<dbReference type="RefSeq" id="WP_190447592.1">
    <property type="nucleotide sequence ID" value="NZ_JAMPLM010000005.1"/>
</dbReference>
<gene>
    <name evidence="4" type="ORF">NDI38_08060</name>
</gene>
<evidence type="ECO:0000313" key="5">
    <source>
        <dbReference type="Proteomes" id="UP001476950"/>
    </source>
</evidence>
<sequence>MHSSPLTPSPLSPYLRLENITKRFGNFTANDGINLEIQTGGIHALLGENGAGKTTLMNILSGLYRPDAGQIYLSGQPVSITSPTVAIQQGIGMIHQHFMLVPQLSVAENIILGTGTALRLNLRQKAQTIAAMAEAYGLAIDPFAKVSDLPVGAQQRVEILKALYRQAKLLILDEPTAVLTPPEIKTFFTVLRQLSAKGHTIIFISHKLEEVLSLCDAVTVLRRGQVIATTTTDGATRQDLARLMMGREVLLQVDRTAGTVQSTADDRPMLEIQNLHVSDDRALAALKGVSLQLRAGEILGVAGVDGNGQRELADAIAGLRSATQGSITLNGVDITHWTAPQRVKQLKLGYIPEDRQQMGLVMRFSIARNLILKAFQRLPFCRHWLLQRATIDTHANTAIQAFDIRATSGNLRVNQLSGGNQQKVVLARELADQPALIIAMQPTRGLDVGATEYVQKALLAECDRGAAILYISTELEEVMAMSDRIAVLYEGQFLAILDARTTTIAQLGLLMAGDRSPVQTASLADRFEF</sequence>
<dbReference type="InterPro" id="IPR027417">
    <property type="entry name" value="P-loop_NTPase"/>
</dbReference>
<keyword evidence="1" id="KW-0547">Nucleotide-binding</keyword>
<dbReference type="Pfam" id="PF00005">
    <property type="entry name" value="ABC_tran"/>
    <property type="match status" value="2"/>
</dbReference>
<dbReference type="Proteomes" id="UP001476950">
    <property type="component" value="Unassembled WGS sequence"/>
</dbReference>
<organism evidence="4 5">
    <name type="scientific">Stenomitos frigidus AS-A4</name>
    <dbReference type="NCBI Taxonomy" id="2933935"/>
    <lineage>
        <taxon>Bacteria</taxon>
        <taxon>Bacillati</taxon>
        <taxon>Cyanobacteriota</taxon>
        <taxon>Cyanophyceae</taxon>
        <taxon>Leptolyngbyales</taxon>
        <taxon>Leptolyngbyaceae</taxon>
        <taxon>Stenomitos</taxon>
    </lineage>
</organism>
<keyword evidence="5" id="KW-1185">Reference proteome</keyword>
<feature type="domain" description="ABC transporter" evidence="3">
    <location>
        <begin position="15"/>
        <end position="248"/>
    </location>
</feature>
<dbReference type="InterPro" id="IPR003593">
    <property type="entry name" value="AAA+_ATPase"/>
</dbReference>
<evidence type="ECO:0000313" key="4">
    <source>
        <dbReference type="EMBL" id="MEP1058392.1"/>
    </source>
</evidence>
<feature type="domain" description="ABC transporter" evidence="3">
    <location>
        <begin position="270"/>
        <end position="515"/>
    </location>
</feature>
<reference evidence="4 5" key="1">
    <citation type="submission" date="2022-04" db="EMBL/GenBank/DDBJ databases">
        <title>Positive selection, recombination, and allopatry shape intraspecific diversity of widespread and dominant cyanobacteria.</title>
        <authorList>
            <person name="Wei J."/>
            <person name="Shu W."/>
            <person name="Hu C."/>
        </authorList>
    </citation>
    <scope>NUCLEOTIDE SEQUENCE [LARGE SCALE GENOMIC DNA]</scope>
    <source>
        <strain evidence="4 5">AS-A4</strain>
    </source>
</reference>
<dbReference type="PROSITE" id="PS00211">
    <property type="entry name" value="ABC_TRANSPORTER_1"/>
    <property type="match status" value="1"/>
</dbReference>